<evidence type="ECO:0000313" key="2">
    <source>
        <dbReference type="EMBL" id="PJE62430.1"/>
    </source>
</evidence>
<organism evidence="2 3">
    <name type="scientific">Candidatus Roizmanbacteria bacterium CG10_big_fil_rev_8_21_14_0_10_39_6</name>
    <dbReference type="NCBI Taxonomy" id="1974853"/>
    <lineage>
        <taxon>Bacteria</taxon>
        <taxon>Candidatus Roizmaniibacteriota</taxon>
    </lineage>
</organism>
<feature type="transmembrane region" description="Helical" evidence="1">
    <location>
        <begin position="47"/>
        <end position="68"/>
    </location>
</feature>
<evidence type="ECO:0000256" key="1">
    <source>
        <dbReference type="SAM" id="Phobius"/>
    </source>
</evidence>
<dbReference type="AlphaFoldDB" id="A0A2M8KR85"/>
<evidence type="ECO:0000313" key="3">
    <source>
        <dbReference type="Proteomes" id="UP000229554"/>
    </source>
</evidence>
<keyword evidence="1" id="KW-0812">Transmembrane</keyword>
<dbReference type="Pfam" id="PF18895">
    <property type="entry name" value="T4SS_pilin"/>
    <property type="match status" value="1"/>
</dbReference>
<feature type="transmembrane region" description="Helical" evidence="1">
    <location>
        <begin position="88"/>
        <end position="108"/>
    </location>
</feature>
<keyword evidence="1" id="KW-0472">Membrane</keyword>
<dbReference type="EMBL" id="PFED01000207">
    <property type="protein sequence ID" value="PJE62430.1"/>
    <property type="molecule type" value="Genomic_DNA"/>
</dbReference>
<dbReference type="InterPro" id="IPR043993">
    <property type="entry name" value="T4SS_pilin"/>
</dbReference>
<dbReference type="Proteomes" id="UP000229554">
    <property type="component" value="Unassembled WGS sequence"/>
</dbReference>
<accession>A0A2M8KR85</accession>
<protein>
    <submittedName>
        <fullName evidence="2">Uncharacterized protein</fullName>
    </submittedName>
</protein>
<reference evidence="3" key="1">
    <citation type="submission" date="2017-09" db="EMBL/GenBank/DDBJ databases">
        <title>Depth-based differentiation of microbial function through sediment-hosted aquifers and enrichment of novel symbionts in the deep terrestrial subsurface.</title>
        <authorList>
            <person name="Probst A.J."/>
            <person name="Ladd B."/>
            <person name="Jarett J.K."/>
            <person name="Geller-Mcgrath D.E."/>
            <person name="Sieber C.M.K."/>
            <person name="Emerson J.B."/>
            <person name="Anantharaman K."/>
            <person name="Thomas B.C."/>
            <person name="Malmstrom R."/>
            <person name="Stieglmeier M."/>
            <person name="Klingl A."/>
            <person name="Woyke T."/>
            <person name="Ryan C.M."/>
            <person name="Banfield J.F."/>
        </authorList>
    </citation>
    <scope>NUCLEOTIDE SEQUENCE [LARGE SCALE GENOMIC DNA]</scope>
</reference>
<name>A0A2M8KR85_9BACT</name>
<keyword evidence="1" id="KW-1133">Transmembrane helix</keyword>
<sequence length="109" mass="11944">MDTKLLAQTLMIIDPEDVTGNVTPILSITGQSSFNTIADVVNAVLKFLFPLALVIAFVYIVWAGWDLVQSMGNPEGMKKAQAKITNAVLGLILLGISYWMAQIVVRIFF</sequence>
<gene>
    <name evidence="2" type="ORF">COU88_05050</name>
</gene>
<proteinExistence type="predicted"/>
<comment type="caution">
    <text evidence="2">The sequence shown here is derived from an EMBL/GenBank/DDBJ whole genome shotgun (WGS) entry which is preliminary data.</text>
</comment>